<dbReference type="GO" id="GO:0015697">
    <property type="term" value="P:quaternary ammonium group transport"/>
    <property type="evidence" value="ECO:0007669"/>
    <property type="project" value="UniProtKB-ARBA"/>
</dbReference>
<name>A0A1G4QG99_9HYPH</name>
<dbReference type="PANTHER" id="PTHR42781">
    <property type="entry name" value="SPERMIDINE/PUTRESCINE IMPORT ATP-BINDING PROTEIN POTA"/>
    <property type="match status" value="1"/>
</dbReference>
<evidence type="ECO:0000256" key="2">
    <source>
        <dbReference type="ARBA" id="ARBA00022448"/>
    </source>
</evidence>
<dbReference type="InterPro" id="IPR003593">
    <property type="entry name" value="AAA+_ATPase"/>
</dbReference>
<dbReference type="RefSeq" id="WP_091436860.1">
    <property type="nucleotide sequence ID" value="NZ_FMTP01000001.1"/>
</dbReference>
<dbReference type="GO" id="GO:0043190">
    <property type="term" value="C:ATP-binding cassette (ABC) transporter complex"/>
    <property type="evidence" value="ECO:0007669"/>
    <property type="project" value="InterPro"/>
</dbReference>
<gene>
    <name evidence="6" type="ORF">SAMN05660859_1179</name>
</gene>
<dbReference type="PROSITE" id="PS00211">
    <property type="entry name" value="ABC_TRANSPORTER_1"/>
    <property type="match status" value="1"/>
</dbReference>
<dbReference type="InterPro" id="IPR017871">
    <property type="entry name" value="ABC_transporter-like_CS"/>
</dbReference>
<dbReference type="GO" id="GO:0016887">
    <property type="term" value="F:ATP hydrolysis activity"/>
    <property type="evidence" value="ECO:0007669"/>
    <property type="project" value="InterPro"/>
</dbReference>
<keyword evidence="2" id="KW-0813">Transport</keyword>
<evidence type="ECO:0000256" key="1">
    <source>
        <dbReference type="ARBA" id="ARBA00005417"/>
    </source>
</evidence>
<dbReference type="Pfam" id="PF00005">
    <property type="entry name" value="ABC_tran"/>
    <property type="match status" value="1"/>
</dbReference>
<dbReference type="InterPro" id="IPR008995">
    <property type="entry name" value="Mo/tungstate-bd_C_term_dom"/>
</dbReference>
<dbReference type="Gene3D" id="3.40.50.300">
    <property type="entry name" value="P-loop containing nucleotide triphosphate hydrolases"/>
    <property type="match status" value="1"/>
</dbReference>
<dbReference type="FunFam" id="3.40.50.300:FF:000425">
    <property type="entry name" value="Probable ABC transporter, ATP-binding subunit"/>
    <property type="match status" value="1"/>
</dbReference>
<comment type="similarity">
    <text evidence="1">Belongs to the ABC transporter superfamily.</text>
</comment>
<protein>
    <submittedName>
        <fullName evidence="6">Putative spermidine/putrescine transport system ATP-binding protein</fullName>
    </submittedName>
</protein>
<organism evidence="6 7">
    <name type="scientific">Ancylobacter rudongensis</name>
    <dbReference type="NCBI Taxonomy" id="177413"/>
    <lineage>
        <taxon>Bacteria</taxon>
        <taxon>Pseudomonadati</taxon>
        <taxon>Pseudomonadota</taxon>
        <taxon>Alphaproteobacteria</taxon>
        <taxon>Hyphomicrobiales</taxon>
        <taxon>Xanthobacteraceae</taxon>
        <taxon>Ancylobacter</taxon>
    </lineage>
</organism>
<dbReference type="InterPro" id="IPR003439">
    <property type="entry name" value="ABC_transporter-like_ATP-bd"/>
</dbReference>
<proteinExistence type="inferred from homology"/>
<dbReference type="SMART" id="SM00382">
    <property type="entry name" value="AAA"/>
    <property type="match status" value="1"/>
</dbReference>
<feature type="domain" description="ABC transporter" evidence="5">
    <location>
        <begin position="4"/>
        <end position="234"/>
    </location>
</feature>
<dbReference type="Proteomes" id="UP000198889">
    <property type="component" value="Unassembled WGS sequence"/>
</dbReference>
<evidence type="ECO:0000259" key="5">
    <source>
        <dbReference type="PROSITE" id="PS50893"/>
    </source>
</evidence>
<keyword evidence="3" id="KW-0547">Nucleotide-binding</keyword>
<dbReference type="SUPFAM" id="SSF50331">
    <property type="entry name" value="MOP-like"/>
    <property type="match status" value="1"/>
</dbReference>
<evidence type="ECO:0000256" key="4">
    <source>
        <dbReference type="ARBA" id="ARBA00022840"/>
    </source>
</evidence>
<dbReference type="InterPro" id="IPR050093">
    <property type="entry name" value="ABC_SmlMolc_Importer"/>
</dbReference>
<dbReference type="Gene3D" id="2.40.50.100">
    <property type="match status" value="1"/>
</dbReference>
<evidence type="ECO:0000313" key="7">
    <source>
        <dbReference type="Proteomes" id="UP000198889"/>
    </source>
</evidence>
<evidence type="ECO:0000256" key="3">
    <source>
        <dbReference type="ARBA" id="ARBA00022741"/>
    </source>
</evidence>
<dbReference type="EMBL" id="FMTP01000001">
    <property type="protein sequence ID" value="SCW43368.1"/>
    <property type="molecule type" value="Genomic_DNA"/>
</dbReference>
<dbReference type="GO" id="GO:0022857">
    <property type="term" value="F:transmembrane transporter activity"/>
    <property type="evidence" value="ECO:0007669"/>
    <property type="project" value="InterPro"/>
</dbReference>
<dbReference type="SUPFAM" id="SSF52540">
    <property type="entry name" value="P-loop containing nucleoside triphosphate hydrolases"/>
    <property type="match status" value="1"/>
</dbReference>
<dbReference type="Pfam" id="PF08402">
    <property type="entry name" value="TOBE_2"/>
    <property type="match status" value="1"/>
</dbReference>
<evidence type="ECO:0000313" key="6">
    <source>
        <dbReference type="EMBL" id="SCW43368.1"/>
    </source>
</evidence>
<accession>A0A1G4QG99</accession>
<dbReference type="InterPro" id="IPR027417">
    <property type="entry name" value="P-loop_NTPase"/>
</dbReference>
<sequence>MTFLEISNISKTFGKVAAVNDVSLEITQGEFVTFLGPSGSGKSTTLYMIAGFFEPTAGDVRLEGRSILAEPSNKRNIGMVFQRYTLFPHLSVAENVAFPLRVRRRPAGEIARKVEEMLALVRLESFADRMPAQLSGGQQQRVALARALAYNPPLLLMDEPLSALDKKLREEIQDEIRRIHRQTGVTILYVTHDQEEALSLSDRIALFNQGRIEQLGKGRELYDAPRTRFVADFIGHSNFIDCAITRSEGGSADIVLPDGGTLNGISLHGAAVAGARAGLMIRPDRLRFSPLGEGAEPGIDAVLTDATFIGETYHVVLATGWGASVNVRIPASRIRPQDLTMGTHVRLHWEAGDARLFGQ</sequence>
<dbReference type="PROSITE" id="PS50893">
    <property type="entry name" value="ABC_TRANSPORTER_2"/>
    <property type="match status" value="1"/>
</dbReference>
<dbReference type="STRING" id="177413.SAMN05660859_1179"/>
<dbReference type="GO" id="GO:0005524">
    <property type="term" value="F:ATP binding"/>
    <property type="evidence" value="ECO:0007669"/>
    <property type="project" value="UniProtKB-KW"/>
</dbReference>
<keyword evidence="7" id="KW-1185">Reference proteome</keyword>
<keyword evidence="4 6" id="KW-0067">ATP-binding</keyword>
<reference evidence="7" key="1">
    <citation type="submission" date="2016-10" db="EMBL/GenBank/DDBJ databases">
        <authorList>
            <person name="Varghese N."/>
            <person name="Submissions S."/>
        </authorList>
    </citation>
    <scope>NUCLEOTIDE SEQUENCE [LARGE SCALE GENOMIC DNA]</scope>
    <source>
        <strain evidence="7">CGMCC 1.1761</strain>
    </source>
</reference>
<dbReference type="AlphaFoldDB" id="A0A1G4QG99"/>
<dbReference type="PANTHER" id="PTHR42781:SF4">
    <property type="entry name" value="SPERMIDINE_PUTRESCINE IMPORT ATP-BINDING PROTEIN POTA"/>
    <property type="match status" value="1"/>
</dbReference>
<dbReference type="InterPro" id="IPR013611">
    <property type="entry name" value="Transp-assoc_OB_typ2"/>
</dbReference>